<dbReference type="PROSITE" id="PS51257">
    <property type="entry name" value="PROKAR_LIPOPROTEIN"/>
    <property type="match status" value="1"/>
</dbReference>
<name>A0A381RR91_9ZZZZ</name>
<organism evidence="1">
    <name type="scientific">marine metagenome</name>
    <dbReference type="NCBI Taxonomy" id="408172"/>
    <lineage>
        <taxon>unclassified sequences</taxon>
        <taxon>metagenomes</taxon>
        <taxon>ecological metagenomes</taxon>
    </lineage>
</organism>
<gene>
    <name evidence="1" type="ORF">METZ01_LOCUS46618</name>
</gene>
<dbReference type="EMBL" id="UINC01002175">
    <property type="protein sequence ID" value="SUZ93764.1"/>
    <property type="molecule type" value="Genomic_DNA"/>
</dbReference>
<evidence type="ECO:0000313" key="1">
    <source>
        <dbReference type="EMBL" id="SUZ93764.1"/>
    </source>
</evidence>
<accession>A0A381RR91</accession>
<proteinExistence type="predicted"/>
<protein>
    <submittedName>
        <fullName evidence="1">Uncharacterized protein</fullName>
    </submittedName>
</protein>
<dbReference type="AlphaFoldDB" id="A0A381RR91"/>
<reference evidence="1" key="1">
    <citation type="submission" date="2018-05" db="EMBL/GenBank/DDBJ databases">
        <authorList>
            <person name="Lanie J.A."/>
            <person name="Ng W.-L."/>
            <person name="Kazmierczak K.M."/>
            <person name="Andrzejewski T.M."/>
            <person name="Davidsen T.M."/>
            <person name="Wayne K.J."/>
            <person name="Tettelin H."/>
            <person name="Glass J.I."/>
            <person name="Rusch D."/>
            <person name="Podicherti R."/>
            <person name="Tsui H.-C.T."/>
            <person name="Winkler M.E."/>
        </authorList>
    </citation>
    <scope>NUCLEOTIDE SEQUENCE</scope>
</reference>
<sequence>MYRPKSTALISMATLVAVSLIGCSSAPEESLISNYFRASRMRDNTTLANIAMVSFRPSERGIVQNFSLTSVSEEQRRPMRAREYSIAFEEAVAVEREFSDRKQAYQDENLGAIERVLEAEREESDVARRDREVQEAWVTWRAEMLQHAQTVSDARTLLAEERVVGEASTFSPSNPIDVAQYEGEIASKEAVIEASVQTPDDQTEQLTLTVTLERAELTAADGSPLNGRWIITKIDG</sequence>